<gene>
    <name evidence="2" type="ORF">PG986_001319</name>
</gene>
<dbReference type="Proteomes" id="UP001391051">
    <property type="component" value="Unassembled WGS sequence"/>
</dbReference>
<feature type="region of interest" description="Disordered" evidence="1">
    <location>
        <begin position="33"/>
        <end position="86"/>
    </location>
</feature>
<sequence length="462" mass="51189">MTPVVANPPESIADDWQDINDATTDDAFSFVSLSISEDSEDEDDDACKSETLPPSPRRAAVTKDPTKSSPTVPTWTSDEESDGEEAGLERLGDAINAGKKDMKSAKLPESPWSSTASISRILDADWNPPYLLRVTTSLGKLIGEIMGAISFHGNFAPLQGTKELRGECGKVRDALKTLEPMVQGYSKHWVTHQTSDLPLDPGLYEWMSNLRIELLGLQRLLQHHMGEAHSASDADEAFLGIARYQSSLIESNAAISGFLPILQADYDEFHAANLHVAPANGSPVAGQYETHWGPGNDASVSRLRRELYDLKDEIDSCQSEFSALIQRQDIPVQQEPLRHFIKSYALIKASLGTMLSNHASEWLDYSMAGGITYHEFCQLNPDTIRSLILQLRDVRNSLDSEVSRVKSARYMNDPDSLLDDIPMEIKESDVETLAVLQEVLFSLLRIQPPSQEQAPPERELQL</sequence>
<dbReference type="EMBL" id="JAQQWE010000001">
    <property type="protein sequence ID" value="KAK7967042.1"/>
    <property type="molecule type" value="Genomic_DNA"/>
</dbReference>
<evidence type="ECO:0000313" key="2">
    <source>
        <dbReference type="EMBL" id="KAK7967042.1"/>
    </source>
</evidence>
<name>A0ABR1QWH2_9PEZI</name>
<protein>
    <submittedName>
        <fullName evidence="2">Uncharacterized protein</fullName>
    </submittedName>
</protein>
<dbReference type="RefSeq" id="XP_066706434.1">
    <property type="nucleotide sequence ID" value="XM_066837541.1"/>
</dbReference>
<evidence type="ECO:0000313" key="3">
    <source>
        <dbReference type="Proteomes" id="UP001391051"/>
    </source>
</evidence>
<accession>A0ABR1QWH2</accession>
<evidence type="ECO:0000256" key="1">
    <source>
        <dbReference type="SAM" id="MobiDB-lite"/>
    </source>
</evidence>
<reference evidence="2 3" key="1">
    <citation type="submission" date="2023-01" db="EMBL/GenBank/DDBJ databases">
        <title>Analysis of 21 Apiospora genomes using comparative genomics revels a genus with tremendous synthesis potential of carbohydrate active enzymes and secondary metabolites.</title>
        <authorList>
            <person name="Sorensen T."/>
        </authorList>
    </citation>
    <scope>NUCLEOTIDE SEQUENCE [LARGE SCALE GENOMIC DNA]</scope>
    <source>
        <strain evidence="2 3">CBS 24483</strain>
    </source>
</reference>
<organism evidence="2 3">
    <name type="scientific">Apiospora aurea</name>
    <dbReference type="NCBI Taxonomy" id="335848"/>
    <lineage>
        <taxon>Eukaryota</taxon>
        <taxon>Fungi</taxon>
        <taxon>Dikarya</taxon>
        <taxon>Ascomycota</taxon>
        <taxon>Pezizomycotina</taxon>
        <taxon>Sordariomycetes</taxon>
        <taxon>Xylariomycetidae</taxon>
        <taxon>Amphisphaeriales</taxon>
        <taxon>Apiosporaceae</taxon>
        <taxon>Apiospora</taxon>
    </lineage>
</organism>
<keyword evidence="3" id="KW-1185">Reference proteome</keyword>
<proteinExistence type="predicted"/>
<feature type="compositionally biased region" description="Acidic residues" evidence="1">
    <location>
        <begin position="77"/>
        <end position="86"/>
    </location>
</feature>
<comment type="caution">
    <text evidence="2">The sequence shown here is derived from an EMBL/GenBank/DDBJ whole genome shotgun (WGS) entry which is preliminary data.</text>
</comment>
<feature type="compositionally biased region" description="Polar residues" evidence="1">
    <location>
        <begin position="67"/>
        <end position="76"/>
    </location>
</feature>
<dbReference type="GeneID" id="92070603"/>